<dbReference type="EMBL" id="FORT01000002">
    <property type="protein sequence ID" value="SFJ14375.1"/>
    <property type="molecule type" value="Genomic_DNA"/>
</dbReference>
<feature type="domain" description="Peptidase M16 C-terminal" evidence="1">
    <location>
        <begin position="196"/>
        <end position="371"/>
    </location>
</feature>
<dbReference type="NCBIfam" id="NF047422">
    <property type="entry name" value="YfmF_fam"/>
    <property type="match status" value="1"/>
</dbReference>
<dbReference type="InterPro" id="IPR007863">
    <property type="entry name" value="Peptidase_M16_C"/>
</dbReference>
<protein>
    <submittedName>
        <fullName evidence="2">Predicted Zn-dependent peptidase</fullName>
    </submittedName>
</protein>
<dbReference type="STRING" id="1884381.SAMN05518846_102207"/>
<dbReference type="Gene3D" id="3.30.830.10">
    <property type="entry name" value="Metalloenzyme, LuxS/M16 peptidase-like"/>
    <property type="match status" value="2"/>
</dbReference>
<gene>
    <name evidence="2" type="ORF">SAMN05518846_102207</name>
</gene>
<dbReference type="AlphaFoldDB" id="A0A1I3NYK8"/>
<sequence>MEKGDRAMAANITDIAFQSTQIHGMNVHILPTGKFKTTTIVTMIEQALSEETVTKTALLAMVMKRASARFPETKLLRAHLDFLYGAIFDVDVTKKGERQILQIYMEVPNEKYLSKEDSLLEQAIQFVGDMLTRPHVENGAFLEKYVAQEKETLRKRVESLIDDKMKYANQRITEEMCKGEPFSLLIQGRVKDLPAITGQELYTYFKQITTTNPINMFVVGDVAPKEVEQAIQKHIPLERSQVGALEISQAAVKVADEREVIDRLDVNQAKLNIGCRTHITYKDEDYPALLLYNGVLGGFPHSKLFVNVREKESLAYYAVSRLESHKGIMMIMSGIDVNKYQRAVEIIKQQMDSMRQGKISEEEMSQTRATLSNQFRELLDSARGMIEFTYNGLVSGRKRRLDELLKGIETTTIEDIKKVAEKVEIDTIYLLRDKKGEA</sequence>
<dbReference type="SUPFAM" id="SSF63411">
    <property type="entry name" value="LuxS/MPP-like metallohydrolase"/>
    <property type="match status" value="2"/>
</dbReference>
<organism evidence="2 3">
    <name type="scientific">Brevibacillus centrosporus</name>
    <dbReference type="NCBI Taxonomy" id="54910"/>
    <lineage>
        <taxon>Bacteria</taxon>
        <taxon>Bacillati</taxon>
        <taxon>Bacillota</taxon>
        <taxon>Bacilli</taxon>
        <taxon>Bacillales</taxon>
        <taxon>Paenibacillaceae</taxon>
        <taxon>Brevibacillus</taxon>
    </lineage>
</organism>
<dbReference type="Proteomes" id="UP000198915">
    <property type="component" value="Unassembled WGS sequence"/>
</dbReference>
<dbReference type="PANTHER" id="PTHR11851:SF186">
    <property type="entry name" value="INACTIVE METALLOPROTEASE YMFF-RELATED"/>
    <property type="match status" value="1"/>
</dbReference>
<reference evidence="3" key="1">
    <citation type="submission" date="2016-10" db="EMBL/GenBank/DDBJ databases">
        <authorList>
            <person name="Varghese N."/>
            <person name="Submissions S."/>
        </authorList>
    </citation>
    <scope>NUCLEOTIDE SEQUENCE [LARGE SCALE GENOMIC DNA]</scope>
    <source>
        <strain evidence="3">OK042</strain>
    </source>
</reference>
<dbReference type="InterPro" id="IPR050361">
    <property type="entry name" value="MPP/UQCRC_Complex"/>
</dbReference>
<evidence type="ECO:0000313" key="2">
    <source>
        <dbReference type="EMBL" id="SFJ14375.1"/>
    </source>
</evidence>
<evidence type="ECO:0000313" key="3">
    <source>
        <dbReference type="Proteomes" id="UP000198915"/>
    </source>
</evidence>
<name>A0A1I3NYK8_9BACL</name>
<dbReference type="PANTHER" id="PTHR11851">
    <property type="entry name" value="METALLOPROTEASE"/>
    <property type="match status" value="1"/>
</dbReference>
<dbReference type="InterPro" id="IPR011249">
    <property type="entry name" value="Metalloenz_LuxS/M16"/>
</dbReference>
<evidence type="ECO:0000259" key="1">
    <source>
        <dbReference type="Pfam" id="PF05193"/>
    </source>
</evidence>
<dbReference type="Pfam" id="PF05193">
    <property type="entry name" value="Peptidase_M16_C"/>
    <property type="match status" value="1"/>
</dbReference>
<dbReference type="GO" id="GO:0046872">
    <property type="term" value="F:metal ion binding"/>
    <property type="evidence" value="ECO:0007669"/>
    <property type="project" value="InterPro"/>
</dbReference>
<accession>A0A1I3NYK8</accession>
<proteinExistence type="predicted"/>
<keyword evidence="3" id="KW-1185">Reference proteome</keyword>